<comment type="similarity">
    <text evidence="1">Belongs to the GST superfamily.</text>
</comment>
<dbReference type="AlphaFoldDB" id="A0AAV9N4S9"/>
<dbReference type="PANTHER" id="PTHR44051">
    <property type="entry name" value="GLUTATHIONE S-TRANSFERASE-RELATED"/>
    <property type="match status" value="1"/>
</dbReference>
<dbReference type="Pfam" id="PF13409">
    <property type="entry name" value="GST_N_2"/>
    <property type="match status" value="1"/>
</dbReference>
<dbReference type="SUPFAM" id="SSF52833">
    <property type="entry name" value="Thioredoxin-like"/>
    <property type="match status" value="1"/>
</dbReference>
<dbReference type="InterPro" id="IPR004045">
    <property type="entry name" value="Glutathione_S-Trfase_N"/>
</dbReference>
<name>A0AAV9N4S9_9EURO</name>
<gene>
    <name evidence="4" type="ORF">LTR84_006337</name>
</gene>
<dbReference type="Proteomes" id="UP001358417">
    <property type="component" value="Unassembled WGS sequence"/>
</dbReference>
<dbReference type="PANTHER" id="PTHR44051:SF8">
    <property type="entry name" value="GLUTATHIONE S-TRANSFERASE GSTA"/>
    <property type="match status" value="1"/>
</dbReference>
<dbReference type="Gene3D" id="1.20.1050.10">
    <property type="match status" value="1"/>
</dbReference>
<dbReference type="InterPro" id="IPR036249">
    <property type="entry name" value="Thioredoxin-like_sf"/>
</dbReference>
<feature type="domain" description="GST C-terminal" evidence="3">
    <location>
        <begin position="89"/>
        <end position="215"/>
    </location>
</feature>
<dbReference type="EMBL" id="JAVRRD010000024">
    <property type="protein sequence ID" value="KAK5047672.1"/>
    <property type="molecule type" value="Genomic_DNA"/>
</dbReference>
<dbReference type="InterPro" id="IPR010987">
    <property type="entry name" value="Glutathione-S-Trfase_C-like"/>
</dbReference>
<accession>A0AAV9N4S9</accession>
<dbReference type="Pfam" id="PF13410">
    <property type="entry name" value="GST_C_2"/>
    <property type="match status" value="1"/>
</dbReference>
<dbReference type="PROSITE" id="PS50405">
    <property type="entry name" value="GST_CTER"/>
    <property type="match status" value="1"/>
</dbReference>
<evidence type="ECO:0000313" key="4">
    <source>
        <dbReference type="EMBL" id="KAK5047672.1"/>
    </source>
</evidence>
<dbReference type="InterPro" id="IPR040079">
    <property type="entry name" value="Glutathione_S-Trfase"/>
</dbReference>
<dbReference type="GeneID" id="89974509"/>
<evidence type="ECO:0008006" key="6">
    <source>
        <dbReference type="Google" id="ProtNLM"/>
    </source>
</evidence>
<organism evidence="4 5">
    <name type="scientific">Exophiala bonariae</name>
    <dbReference type="NCBI Taxonomy" id="1690606"/>
    <lineage>
        <taxon>Eukaryota</taxon>
        <taxon>Fungi</taxon>
        <taxon>Dikarya</taxon>
        <taxon>Ascomycota</taxon>
        <taxon>Pezizomycotina</taxon>
        <taxon>Eurotiomycetes</taxon>
        <taxon>Chaetothyriomycetidae</taxon>
        <taxon>Chaetothyriales</taxon>
        <taxon>Herpotrichiellaceae</taxon>
        <taxon>Exophiala</taxon>
    </lineage>
</organism>
<proteinExistence type="inferred from homology"/>
<evidence type="ECO:0000313" key="5">
    <source>
        <dbReference type="Proteomes" id="UP001358417"/>
    </source>
</evidence>
<feature type="domain" description="GST N-terminal" evidence="2">
    <location>
        <begin position="1"/>
        <end position="82"/>
    </location>
</feature>
<dbReference type="PROSITE" id="PS50404">
    <property type="entry name" value="GST_NTER"/>
    <property type="match status" value="1"/>
</dbReference>
<keyword evidence="5" id="KW-1185">Reference proteome</keyword>
<protein>
    <recommendedName>
        <fullName evidence="6">Glutathione S-transferase</fullName>
    </recommendedName>
</protein>
<dbReference type="CDD" id="cd03205">
    <property type="entry name" value="GST_C_6"/>
    <property type="match status" value="1"/>
</dbReference>
<dbReference type="Gene3D" id="3.40.30.10">
    <property type="entry name" value="Glutaredoxin"/>
    <property type="match status" value="1"/>
</dbReference>
<evidence type="ECO:0000256" key="1">
    <source>
        <dbReference type="ARBA" id="ARBA00007409"/>
    </source>
</evidence>
<reference evidence="4 5" key="1">
    <citation type="submission" date="2023-08" db="EMBL/GenBank/DDBJ databases">
        <title>Black Yeasts Isolated from many extreme environments.</title>
        <authorList>
            <person name="Coleine C."/>
            <person name="Stajich J.E."/>
            <person name="Selbmann L."/>
        </authorList>
    </citation>
    <scope>NUCLEOTIDE SEQUENCE [LARGE SCALE GENOMIC DNA]</scope>
    <source>
        <strain evidence="4 5">CCFEE 5792</strain>
    </source>
</reference>
<comment type="caution">
    <text evidence="4">The sequence shown here is derived from an EMBL/GenBank/DDBJ whole genome shotgun (WGS) entry which is preliminary data.</text>
</comment>
<sequence>MVLKLISATPSPYARKVRIALHEKGIPFELVTEVPWDNTTETPQHNPLEKLPVLFDTEDLDNAVYESHFILDWIEYKYPSPEYLGLMPETKENELFAKKVQVIADGICDACVLMFFEKQRSSPSQEWTSRQRRKVDGGLNQLAAWAADREFLVEDKFTLADIAAGSVLGYLRVRFQDHPWQQDYPNLKQYSDRLEARESFKTTVPTPQTIKDRIV</sequence>
<evidence type="ECO:0000259" key="3">
    <source>
        <dbReference type="PROSITE" id="PS50405"/>
    </source>
</evidence>
<evidence type="ECO:0000259" key="2">
    <source>
        <dbReference type="PROSITE" id="PS50404"/>
    </source>
</evidence>
<dbReference type="RefSeq" id="XP_064703199.1">
    <property type="nucleotide sequence ID" value="XM_064849898.1"/>
</dbReference>
<dbReference type="InterPro" id="IPR036282">
    <property type="entry name" value="Glutathione-S-Trfase_C_sf"/>
</dbReference>
<dbReference type="SUPFAM" id="SSF47616">
    <property type="entry name" value="GST C-terminal domain-like"/>
    <property type="match status" value="1"/>
</dbReference>
<dbReference type="SFLD" id="SFLDG00358">
    <property type="entry name" value="Main_(cytGST)"/>
    <property type="match status" value="1"/>
</dbReference>
<dbReference type="SFLD" id="SFLDS00019">
    <property type="entry name" value="Glutathione_Transferase_(cytos"/>
    <property type="match status" value="1"/>
</dbReference>